<dbReference type="Proteomes" id="UP001152803">
    <property type="component" value="Unassembled WGS sequence"/>
</dbReference>
<proteinExistence type="predicted"/>
<name>A0A9Q1HRI2_CONCO</name>
<evidence type="ECO:0000313" key="1">
    <source>
        <dbReference type="EMBL" id="KAJ8256127.1"/>
    </source>
</evidence>
<reference evidence="1" key="1">
    <citation type="journal article" date="2023" name="Science">
        <title>Genome structures resolve the early diversification of teleost fishes.</title>
        <authorList>
            <person name="Parey E."/>
            <person name="Louis A."/>
            <person name="Montfort J."/>
            <person name="Bouchez O."/>
            <person name="Roques C."/>
            <person name="Iampietro C."/>
            <person name="Lluch J."/>
            <person name="Castinel A."/>
            <person name="Donnadieu C."/>
            <person name="Desvignes T."/>
            <person name="Floi Bucao C."/>
            <person name="Jouanno E."/>
            <person name="Wen M."/>
            <person name="Mejri S."/>
            <person name="Dirks R."/>
            <person name="Jansen H."/>
            <person name="Henkel C."/>
            <person name="Chen W.J."/>
            <person name="Zahm M."/>
            <person name="Cabau C."/>
            <person name="Klopp C."/>
            <person name="Thompson A.W."/>
            <person name="Robinson-Rechavi M."/>
            <person name="Braasch I."/>
            <person name="Lecointre G."/>
            <person name="Bobe J."/>
            <person name="Postlethwait J.H."/>
            <person name="Berthelot C."/>
            <person name="Roest Crollius H."/>
            <person name="Guiguen Y."/>
        </authorList>
    </citation>
    <scope>NUCLEOTIDE SEQUENCE</scope>
    <source>
        <strain evidence="1">Concon-B</strain>
    </source>
</reference>
<evidence type="ECO:0000313" key="2">
    <source>
        <dbReference type="Proteomes" id="UP001152803"/>
    </source>
</evidence>
<sequence>MCTSASALWIYASLEVSSPAVKRNNCCSLDVYCFCENPWRSAAPETLRPPCLAPTIIQQSKSLLPHSSPIWSEKQLNLL</sequence>
<accession>A0A9Q1HRI2</accession>
<protein>
    <submittedName>
        <fullName evidence="1">Uncharacterized protein</fullName>
    </submittedName>
</protein>
<dbReference type="AlphaFoldDB" id="A0A9Q1HRI2"/>
<organism evidence="1 2">
    <name type="scientific">Conger conger</name>
    <name type="common">Conger eel</name>
    <name type="synonym">Muraena conger</name>
    <dbReference type="NCBI Taxonomy" id="82655"/>
    <lineage>
        <taxon>Eukaryota</taxon>
        <taxon>Metazoa</taxon>
        <taxon>Chordata</taxon>
        <taxon>Craniata</taxon>
        <taxon>Vertebrata</taxon>
        <taxon>Euteleostomi</taxon>
        <taxon>Actinopterygii</taxon>
        <taxon>Neopterygii</taxon>
        <taxon>Teleostei</taxon>
        <taxon>Anguilliformes</taxon>
        <taxon>Congridae</taxon>
        <taxon>Conger</taxon>
    </lineage>
</organism>
<keyword evidence="2" id="KW-1185">Reference proteome</keyword>
<comment type="caution">
    <text evidence="1">The sequence shown here is derived from an EMBL/GenBank/DDBJ whole genome shotgun (WGS) entry which is preliminary data.</text>
</comment>
<gene>
    <name evidence="1" type="ORF">COCON_G00199910</name>
</gene>
<dbReference type="EMBL" id="JAFJMO010000015">
    <property type="protein sequence ID" value="KAJ8256127.1"/>
    <property type="molecule type" value="Genomic_DNA"/>
</dbReference>
<feature type="non-terminal residue" evidence="1">
    <location>
        <position position="1"/>
    </location>
</feature>